<evidence type="ECO:0000259" key="2">
    <source>
        <dbReference type="Pfam" id="PF13843"/>
    </source>
</evidence>
<evidence type="ECO:0000256" key="1">
    <source>
        <dbReference type="SAM" id="MobiDB-lite"/>
    </source>
</evidence>
<gene>
    <name evidence="3" type="ORF">E1301_Tti019757</name>
</gene>
<evidence type="ECO:0000313" key="4">
    <source>
        <dbReference type="Proteomes" id="UP000324632"/>
    </source>
</evidence>
<proteinExistence type="predicted"/>
<dbReference type="PANTHER" id="PTHR47272">
    <property type="entry name" value="DDE_TNP_1_7 DOMAIN-CONTAINING PROTEIN"/>
    <property type="match status" value="1"/>
</dbReference>
<dbReference type="Pfam" id="PF13843">
    <property type="entry name" value="DDE_Tnp_1_7"/>
    <property type="match status" value="1"/>
</dbReference>
<protein>
    <recommendedName>
        <fullName evidence="2">PiggyBac transposable element-derived protein domain-containing protein</fullName>
    </recommendedName>
</protein>
<dbReference type="AlphaFoldDB" id="A0A5A9PHI3"/>
<feature type="domain" description="PiggyBac transposable element-derived protein" evidence="2">
    <location>
        <begin position="105"/>
        <end position="167"/>
    </location>
</feature>
<comment type="caution">
    <text evidence="3">The sequence shown here is derived from an EMBL/GenBank/DDBJ whole genome shotgun (WGS) entry which is preliminary data.</text>
</comment>
<sequence length="190" mass="21952">MESISGDNSEVEDMSYIDDPVEDVDYHPPQQEPISSEEESSGHEDPIPLSVEGLMLDFELYQGADALTLQVQEPGELGLGGLVIDRLSETLHPDYAQAEDTCQRWDKRKKQYVSVRRPIIVCEYNNKMGGVDLIDRMLSYYRMSVCTRKWTLRMLMHFTDVALANSWLLYRRDHTVRATPRKGIMQFLEF</sequence>
<evidence type="ECO:0000313" key="3">
    <source>
        <dbReference type="EMBL" id="KAA0721343.1"/>
    </source>
</evidence>
<accession>A0A5A9PHI3</accession>
<dbReference type="EMBL" id="SOYY01000005">
    <property type="protein sequence ID" value="KAA0721343.1"/>
    <property type="molecule type" value="Genomic_DNA"/>
</dbReference>
<reference evidence="3 4" key="1">
    <citation type="journal article" date="2019" name="Mol. Ecol. Resour.">
        <title>Chromosome-level genome assembly of Triplophysa tibetana, a fish adapted to the harsh high-altitude environment of the Tibetan Plateau.</title>
        <authorList>
            <person name="Yang X."/>
            <person name="Liu H."/>
            <person name="Ma Z."/>
            <person name="Zou Y."/>
            <person name="Zou M."/>
            <person name="Mao Y."/>
            <person name="Li X."/>
            <person name="Wang H."/>
            <person name="Chen T."/>
            <person name="Wang W."/>
            <person name="Yang R."/>
        </authorList>
    </citation>
    <scope>NUCLEOTIDE SEQUENCE [LARGE SCALE GENOMIC DNA]</scope>
    <source>
        <strain evidence="3">TTIB1903HZAU</strain>
        <tissue evidence="3">Muscle</tissue>
    </source>
</reference>
<dbReference type="Proteomes" id="UP000324632">
    <property type="component" value="Chromosome 5"/>
</dbReference>
<feature type="region of interest" description="Disordered" evidence="1">
    <location>
        <begin position="1"/>
        <end position="48"/>
    </location>
</feature>
<dbReference type="InterPro" id="IPR029526">
    <property type="entry name" value="PGBD"/>
</dbReference>
<keyword evidence="4" id="KW-1185">Reference proteome</keyword>
<organism evidence="3 4">
    <name type="scientific">Triplophysa tibetana</name>
    <dbReference type="NCBI Taxonomy" id="1572043"/>
    <lineage>
        <taxon>Eukaryota</taxon>
        <taxon>Metazoa</taxon>
        <taxon>Chordata</taxon>
        <taxon>Craniata</taxon>
        <taxon>Vertebrata</taxon>
        <taxon>Euteleostomi</taxon>
        <taxon>Actinopterygii</taxon>
        <taxon>Neopterygii</taxon>
        <taxon>Teleostei</taxon>
        <taxon>Ostariophysi</taxon>
        <taxon>Cypriniformes</taxon>
        <taxon>Nemacheilidae</taxon>
        <taxon>Triplophysa</taxon>
    </lineage>
</organism>
<feature type="compositionally biased region" description="Acidic residues" evidence="1">
    <location>
        <begin position="9"/>
        <end position="23"/>
    </location>
</feature>
<name>A0A5A9PHI3_9TELE</name>
<dbReference type="PANTHER" id="PTHR47272:SF2">
    <property type="entry name" value="PIGGYBAC TRANSPOSABLE ELEMENT-DERIVED PROTEIN 3-LIKE"/>
    <property type="match status" value="1"/>
</dbReference>